<keyword evidence="2" id="KW-1185">Reference proteome</keyword>
<protein>
    <submittedName>
        <fullName evidence="1">Uncharacterized protein</fullName>
    </submittedName>
</protein>
<dbReference type="Proteomes" id="UP001565471">
    <property type="component" value="Unassembled WGS sequence"/>
</dbReference>
<comment type="caution">
    <text evidence="1">The sequence shown here is derived from an EMBL/GenBank/DDBJ whole genome shotgun (WGS) entry which is preliminary data.</text>
</comment>
<evidence type="ECO:0000313" key="1">
    <source>
        <dbReference type="EMBL" id="MEY9322537.1"/>
    </source>
</evidence>
<dbReference type="RefSeq" id="WP_125459113.1">
    <property type="nucleotide sequence ID" value="NZ_CP126026.1"/>
</dbReference>
<gene>
    <name evidence="1" type="ORF">ABIF29_009336</name>
</gene>
<organism evidence="1 2">
    <name type="scientific">Bradyrhizobium elkanii</name>
    <dbReference type="NCBI Taxonomy" id="29448"/>
    <lineage>
        <taxon>Bacteria</taxon>
        <taxon>Pseudomonadati</taxon>
        <taxon>Pseudomonadota</taxon>
        <taxon>Alphaproteobacteria</taxon>
        <taxon>Hyphomicrobiales</taxon>
        <taxon>Nitrobacteraceae</taxon>
        <taxon>Bradyrhizobium</taxon>
    </lineage>
</organism>
<accession>A0ABV4FGD2</accession>
<reference evidence="1 2" key="1">
    <citation type="submission" date="2024-07" db="EMBL/GenBank/DDBJ databases">
        <title>Genomic Encyclopedia of Type Strains, Phase V (KMG-V): Genome sequencing to study the core and pangenomes of soil and plant-associated prokaryotes.</title>
        <authorList>
            <person name="Whitman W."/>
        </authorList>
    </citation>
    <scope>NUCLEOTIDE SEQUENCE [LARGE SCALE GENOMIC DNA]</scope>
    <source>
        <strain evidence="1 2">USDA 415</strain>
    </source>
</reference>
<name>A0ABV4FGD2_BRAEL</name>
<evidence type="ECO:0000313" key="2">
    <source>
        <dbReference type="Proteomes" id="UP001565471"/>
    </source>
</evidence>
<dbReference type="EMBL" id="JBGBZA010000002">
    <property type="protein sequence ID" value="MEY9322537.1"/>
    <property type="molecule type" value="Genomic_DNA"/>
</dbReference>
<sequence>MRDSTFAFLLTLFLAGTLTLSYVLAFGSGTTCTVADPVRLQLNGIEYRIPAALQPLYSPEAALPTRDYFPNNFRTRQYCQSRESPTAVVDWIHFPRKNLIAWAGEDAGRAELAGIYPLSITRSARSDFSVPEGGQSTPDGPFRRIVRGEKFEIISNEPMFFGTIISASCGPAATQQPSNSCRIWGRLRNGSLVSIGVHDTQKPINGWPRMLRQVEAFSRRSFGHRRCLLCEDTADLAVLNDARFTSRD</sequence>
<proteinExistence type="predicted"/>